<keyword evidence="1" id="KW-0812">Transmembrane</keyword>
<evidence type="ECO:0000313" key="2">
    <source>
        <dbReference type="EMBL" id="RAI77053.1"/>
    </source>
</evidence>
<dbReference type="RefSeq" id="WP_111347162.1">
    <property type="nucleotide sequence ID" value="NZ_QLII01000001.1"/>
</dbReference>
<keyword evidence="1" id="KW-0472">Membrane</keyword>
<comment type="caution">
    <text evidence="2">The sequence shown here is derived from an EMBL/GenBank/DDBJ whole genome shotgun (WGS) entry which is preliminary data.</text>
</comment>
<evidence type="ECO:0008006" key="4">
    <source>
        <dbReference type="Google" id="ProtNLM"/>
    </source>
</evidence>
<reference evidence="2 3" key="1">
    <citation type="submission" date="2018-06" db="EMBL/GenBank/DDBJ databases">
        <title>Spirosoma sp. HMF3257 Genome sequencing and assembly.</title>
        <authorList>
            <person name="Kang H."/>
            <person name="Cha I."/>
            <person name="Kim H."/>
            <person name="Kang J."/>
            <person name="Joh K."/>
        </authorList>
    </citation>
    <scope>NUCLEOTIDE SEQUENCE [LARGE SCALE GENOMIC DNA]</scope>
    <source>
        <strain evidence="2 3">HMF3257</strain>
    </source>
</reference>
<accession>A0A327NQX4</accession>
<keyword evidence="1" id="KW-1133">Transmembrane helix</keyword>
<dbReference type="PANTHER" id="PTHR41913">
    <property type="entry name" value="DUF1684 DOMAIN-CONTAINING PROTEIN"/>
    <property type="match status" value="1"/>
</dbReference>
<dbReference type="OrthoDB" id="5493262at2"/>
<proteinExistence type="predicted"/>
<dbReference type="PANTHER" id="PTHR41913:SF1">
    <property type="entry name" value="DUF1684 DOMAIN-CONTAINING PROTEIN"/>
    <property type="match status" value="1"/>
</dbReference>
<sequence>MKRTDSSIEPLNIYSGSFFGLWLLAMLASVGWRVADEPSYKAQIDEWHLNRVKSLKSESGWLNVAGLFWLKEGENKVGGDTGNDIAFPSGKVPVQLGTFQLANGTVTFTPAPEAAVLVDRSATGTEKPQPVLTTETIFSPESRKPVVLQHGSLRWFIIKRGNKYGVRLRDLESPLLNAFQGIDRYPVDESWRVKARLEVPSEPKTIPIMDVLGQISQYPLAGTLVFERAGKTYRLDAAGEGEKLFILFGDPTNTHDTYGAGRFLYAAKAGSDGTTTLDFNQAINPPCAFTAFATCPLPPKQNKLALAVTAGEKRYGDH</sequence>
<dbReference type="Pfam" id="PF07920">
    <property type="entry name" value="DUF1684"/>
    <property type="match status" value="1"/>
</dbReference>
<dbReference type="InterPro" id="IPR012467">
    <property type="entry name" value="DUF1684"/>
</dbReference>
<organism evidence="2 3">
    <name type="scientific">Spirosoma telluris</name>
    <dbReference type="NCBI Taxonomy" id="2183553"/>
    <lineage>
        <taxon>Bacteria</taxon>
        <taxon>Pseudomonadati</taxon>
        <taxon>Bacteroidota</taxon>
        <taxon>Cytophagia</taxon>
        <taxon>Cytophagales</taxon>
        <taxon>Cytophagaceae</taxon>
        <taxon>Spirosoma</taxon>
    </lineage>
</organism>
<dbReference type="Proteomes" id="UP000249016">
    <property type="component" value="Unassembled WGS sequence"/>
</dbReference>
<dbReference type="EMBL" id="QLII01000001">
    <property type="protein sequence ID" value="RAI77053.1"/>
    <property type="molecule type" value="Genomic_DNA"/>
</dbReference>
<dbReference type="AlphaFoldDB" id="A0A327NQX4"/>
<feature type="transmembrane region" description="Helical" evidence="1">
    <location>
        <begin position="12"/>
        <end position="32"/>
    </location>
</feature>
<evidence type="ECO:0000256" key="1">
    <source>
        <dbReference type="SAM" id="Phobius"/>
    </source>
</evidence>
<gene>
    <name evidence="2" type="ORF">HMF3257_27895</name>
</gene>
<name>A0A327NQX4_9BACT</name>
<protein>
    <recommendedName>
        <fullName evidence="4">DUF1684 domain-containing protein</fullName>
    </recommendedName>
</protein>
<evidence type="ECO:0000313" key="3">
    <source>
        <dbReference type="Proteomes" id="UP000249016"/>
    </source>
</evidence>
<keyword evidence="3" id="KW-1185">Reference proteome</keyword>